<proteinExistence type="inferred from homology"/>
<dbReference type="Pfam" id="PF00759">
    <property type="entry name" value="Glyco_hydro_9"/>
    <property type="match status" value="1"/>
</dbReference>
<dbReference type="InterPro" id="IPR013783">
    <property type="entry name" value="Ig-like_fold"/>
</dbReference>
<evidence type="ECO:0000256" key="1">
    <source>
        <dbReference type="ARBA" id="ARBA00007072"/>
    </source>
</evidence>
<dbReference type="PANTHER" id="PTHR22298">
    <property type="entry name" value="ENDO-1,4-BETA-GLUCANASE"/>
    <property type="match status" value="1"/>
</dbReference>
<comment type="similarity">
    <text evidence="1">Belongs to the glycosyl hydrolase 9 (cellulase E) family.</text>
</comment>
<evidence type="ECO:0000256" key="3">
    <source>
        <dbReference type="ARBA" id="ARBA00023277"/>
    </source>
</evidence>
<keyword evidence="4" id="KW-0326">Glycosidase</keyword>
<dbReference type="EMBL" id="JACOAF010000041">
    <property type="protein sequence ID" value="MBC3541537.1"/>
    <property type="molecule type" value="Genomic_DNA"/>
</dbReference>
<organism evidence="9 10">
    <name type="scientific">Rufibacter sediminis</name>
    <dbReference type="NCBI Taxonomy" id="2762756"/>
    <lineage>
        <taxon>Bacteria</taxon>
        <taxon>Pseudomonadati</taxon>
        <taxon>Bacteroidota</taxon>
        <taxon>Cytophagia</taxon>
        <taxon>Cytophagales</taxon>
        <taxon>Hymenobacteraceae</taxon>
        <taxon>Rufibacter</taxon>
    </lineage>
</organism>
<dbReference type="InterPro" id="IPR008928">
    <property type="entry name" value="6-hairpin_glycosidase_sf"/>
</dbReference>
<evidence type="ECO:0000256" key="4">
    <source>
        <dbReference type="ARBA" id="ARBA00023295"/>
    </source>
</evidence>
<dbReference type="InterPro" id="IPR001701">
    <property type="entry name" value="Glyco_hydro_9"/>
</dbReference>
<keyword evidence="10" id="KW-1185">Reference proteome</keyword>
<keyword evidence="3" id="KW-0119">Carbohydrate metabolism</keyword>
<dbReference type="Pfam" id="PF02927">
    <property type="entry name" value="CelD_N"/>
    <property type="match status" value="1"/>
</dbReference>
<evidence type="ECO:0000256" key="2">
    <source>
        <dbReference type="ARBA" id="ARBA00022801"/>
    </source>
</evidence>
<accession>A0ABR6VX97</accession>
<keyword evidence="6" id="KW-0732">Signal</keyword>
<feature type="signal peptide" evidence="6">
    <location>
        <begin position="1"/>
        <end position="22"/>
    </location>
</feature>
<dbReference type="InterPro" id="IPR014756">
    <property type="entry name" value="Ig_E-set"/>
</dbReference>
<keyword evidence="2 9" id="KW-0378">Hydrolase</keyword>
<evidence type="ECO:0000256" key="6">
    <source>
        <dbReference type="SAM" id="SignalP"/>
    </source>
</evidence>
<evidence type="ECO:0000259" key="7">
    <source>
        <dbReference type="Pfam" id="PF00759"/>
    </source>
</evidence>
<dbReference type="CDD" id="cd02850">
    <property type="entry name" value="E_set_Cellulase_N"/>
    <property type="match status" value="1"/>
</dbReference>
<feature type="domain" description="Cellulase Ig-like" evidence="8">
    <location>
        <begin position="27"/>
        <end position="110"/>
    </location>
</feature>
<dbReference type="InterPro" id="IPR012341">
    <property type="entry name" value="6hp_glycosidase-like_sf"/>
</dbReference>
<evidence type="ECO:0000259" key="8">
    <source>
        <dbReference type="Pfam" id="PF02927"/>
    </source>
</evidence>
<evidence type="ECO:0000313" key="9">
    <source>
        <dbReference type="EMBL" id="MBC3541537.1"/>
    </source>
</evidence>
<evidence type="ECO:0000256" key="5">
    <source>
        <dbReference type="ARBA" id="ARBA00023326"/>
    </source>
</evidence>
<feature type="chain" id="PRO_5045910940" evidence="6">
    <location>
        <begin position="23"/>
        <end position="608"/>
    </location>
</feature>
<dbReference type="GO" id="GO:0016787">
    <property type="term" value="F:hydrolase activity"/>
    <property type="evidence" value="ECO:0007669"/>
    <property type="project" value="UniProtKB-KW"/>
</dbReference>
<sequence>MKKHRPCLFLLLLWLFTFQLQAQPTAPAWIRINQMGYAPAGVKVAVWATKSPEATISRFELVEAKSGKTVLKKNAGQGFGAYGPFTQTYRLDFSDFSKPGNYYLRVGPVRSPEFKISEVAYKGAADFALRYLRQQRSNFNPYLKDSCHTHDGYTVYGPMPQHTRIDVSGGWHDASDYLQYSTTSANATYHLLAAYREFSGVFTDQHAANGLAGQNGVADVLDEAKWGLDWLLKMHPRPDWMFNQIADDRDHAGYRLPTKDSVDYGFGKGTGRPVYFLTGEPQGLGKFKNKATGTASTAGKFASAFALAAQIYQPVDKALAQTFRTRSLSAYNYGLEKPGVGQTASVKAPYIYAEGNWVDDMQLGAAALYQLTNDRKYFEQAFQYGQQEKVTPWLGADTANHYEWYPFHNFGHYELAQKADATSKAALISYYKDGIDRVWQKSKGNAFYRGIPFIWCSNNLTTSFAIQCYLYRQLSGDQTYAPLEQACFDWLFGLNPWGTSMVYGLPAHGDTPVDTHSSFTVLHNYSLDGGLVDGPVYGSIFGSLIGLSLREADEYAEFQSRLAVYHDDASDYSTNEPTMDGTASLVYLLAAKEHESAQPLKAKKNKGK</sequence>
<keyword evidence="5" id="KW-0624">Polysaccharide degradation</keyword>
<comment type="caution">
    <text evidence="9">The sequence shown here is derived from an EMBL/GenBank/DDBJ whole genome shotgun (WGS) entry which is preliminary data.</text>
</comment>
<dbReference type="SUPFAM" id="SSF81296">
    <property type="entry name" value="E set domains"/>
    <property type="match status" value="1"/>
</dbReference>
<dbReference type="Gene3D" id="2.60.40.10">
    <property type="entry name" value="Immunoglobulins"/>
    <property type="match status" value="1"/>
</dbReference>
<protein>
    <submittedName>
        <fullName evidence="9">Glycoside hydrolase family 9 protein</fullName>
    </submittedName>
</protein>
<feature type="domain" description="Glycoside hydrolase family 9" evidence="7">
    <location>
        <begin position="121"/>
        <end position="589"/>
    </location>
</feature>
<evidence type="ECO:0000313" key="10">
    <source>
        <dbReference type="Proteomes" id="UP000659698"/>
    </source>
</evidence>
<reference evidence="9 10" key="1">
    <citation type="journal article" date="2019" name="Int. J. Syst. Evol. Microbiol.">
        <title>Rufibacter sediminis sp. nov., isolated from freshwater lake sediment.</title>
        <authorList>
            <person name="Qu J.H."/>
            <person name="Zhang L.J."/>
            <person name="Fu Y.H."/>
            <person name="Li H.F."/>
        </authorList>
    </citation>
    <scope>NUCLEOTIDE SEQUENCE [LARGE SCALE GENOMIC DNA]</scope>
    <source>
        <strain evidence="9 10">H-1</strain>
    </source>
</reference>
<dbReference type="Proteomes" id="UP000659698">
    <property type="component" value="Unassembled WGS sequence"/>
</dbReference>
<dbReference type="SUPFAM" id="SSF48208">
    <property type="entry name" value="Six-hairpin glycosidases"/>
    <property type="match status" value="1"/>
</dbReference>
<dbReference type="InterPro" id="IPR004197">
    <property type="entry name" value="Cellulase_Ig-like"/>
</dbReference>
<dbReference type="Gene3D" id="1.50.10.10">
    <property type="match status" value="1"/>
</dbReference>
<gene>
    <name evidence="9" type="ORF">H7U12_17715</name>
</gene>
<name>A0ABR6VX97_9BACT</name>